<dbReference type="Pfam" id="PF16029">
    <property type="entry name" value="DUF4787"/>
    <property type="match status" value="1"/>
</dbReference>
<dbReference type="PANTHER" id="PTHR35455:SF1">
    <property type="entry name" value="AGAP005842-PA"/>
    <property type="match status" value="1"/>
</dbReference>
<accession>A9NZY1</accession>
<keyword evidence="1" id="KW-0732">Signal</keyword>
<organism evidence="2">
    <name type="scientific">Picea sitchensis</name>
    <name type="common">Sitka spruce</name>
    <name type="synonym">Pinus sitchensis</name>
    <dbReference type="NCBI Taxonomy" id="3332"/>
    <lineage>
        <taxon>Eukaryota</taxon>
        <taxon>Viridiplantae</taxon>
        <taxon>Streptophyta</taxon>
        <taxon>Embryophyta</taxon>
        <taxon>Tracheophyta</taxon>
        <taxon>Spermatophyta</taxon>
        <taxon>Pinopsida</taxon>
        <taxon>Pinidae</taxon>
        <taxon>Conifers I</taxon>
        <taxon>Pinales</taxon>
        <taxon>Pinaceae</taxon>
        <taxon>Picea</taxon>
    </lineage>
</organism>
<dbReference type="InterPro" id="IPR031985">
    <property type="entry name" value="DUF4787"/>
</dbReference>
<feature type="signal peptide" evidence="1">
    <location>
        <begin position="1"/>
        <end position="29"/>
    </location>
</feature>
<evidence type="ECO:0000313" key="2">
    <source>
        <dbReference type="EMBL" id="ABK26192.1"/>
    </source>
</evidence>
<dbReference type="PANTHER" id="PTHR35455">
    <property type="entry name" value="UNNAMED PRODUCT"/>
    <property type="match status" value="1"/>
</dbReference>
<protein>
    <submittedName>
        <fullName evidence="2">Uncharacterized protein</fullName>
    </submittedName>
</protein>
<feature type="chain" id="PRO_5002739233" evidence="1">
    <location>
        <begin position="30"/>
        <end position="125"/>
    </location>
</feature>
<sequence>MARNASRMQFIGCCLFVLVLFYCTFTSSAGNSPRPITDQEIREKKSTCYEDIENGLWGWQCKSSSIAKENCALRCLNAVCYEHIYGDDPLEEGEVDYKRGREFKYCMHRLSLGETIDGVKGTFDD</sequence>
<reference evidence="2" key="1">
    <citation type="journal article" date="2008" name="BMC Genomics">
        <title>A conifer genomics resource of 200,000 spruce (Picea spp.) ESTs and 6,464 high-quality, sequence-finished full-length cDNAs for Sitka spruce (Picea sitchensis).</title>
        <authorList>
            <person name="Ralph S.G."/>
            <person name="Chun H.J."/>
            <person name="Kolosova N."/>
            <person name="Cooper D."/>
            <person name="Oddy C."/>
            <person name="Ritland C.E."/>
            <person name="Kirkpatrick R."/>
            <person name="Moore R."/>
            <person name="Barber S."/>
            <person name="Holt R.A."/>
            <person name="Jones S.J."/>
            <person name="Marra M.A."/>
            <person name="Douglas C.J."/>
            <person name="Ritland K."/>
            <person name="Bohlmann J."/>
        </authorList>
    </citation>
    <scope>NUCLEOTIDE SEQUENCE</scope>
    <source>
        <tissue evidence="2">Green portion of the leader tissue</tissue>
    </source>
</reference>
<dbReference type="EMBL" id="EF086936">
    <property type="protein sequence ID" value="ABK26192.1"/>
    <property type="molecule type" value="mRNA"/>
</dbReference>
<dbReference type="AlphaFoldDB" id="A9NZY1"/>
<name>A9NZY1_PICSI</name>
<dbReference type="OMA" id="FKYCMHK"/>
<evidence type="ECO:0000256" key="1">
    <source>
        <dbReference type="SAM" id="SignalP"/>
    </source>
</evidence>
<proteinExistence type="evidence at transcript level"/>